<evidence type="ECO:0000256" key="9">
    <source>
        <dbReference type="ARBA" id="ARBA00022605"/>
    </source>
</evidence>
<dbReference type="InterPro" id="IPR030960">
    <property type="entry name" value="DHQS/DOIS_N"/>
</dbReference>
<organism evidence="20 21">
    <name type="scientific">Megamonas hypermegale</name>
    <dbReference type="NCBI Taxonomy" id="158847"/>
    <lineage>
        <taxon>Bacteria</taxon>
        <taxon>Bacillati</taxon>
        <taxon>Bacillota</taxon>
        <taxon>Negativicutes</taxon>
        <taxon>Selenomonadales</taxon>
        <taxon>Selenomonadaceae</taxon>
        <taxon>Megamonas</taxon>
    </lineage>
</organism>
<evidence type="ECO:0000256" key="5">
    <source>
        <dbReference type="ARBA" id="ARBA00005412"/>
    </source>
</evidence>
<proteinExistence type="inferred from homology"/>
<evidence type="ECO:0000256" key="7">
    <source>
        <dbReference type="ARBA" id="ARBA00017684"/>
    </source>
</evidence>
<dbReference type="PANTHER" id="PTHR43622">
    <property type="entry name" value="3-DEHYDROQUINATE SYNTHASE"/>
    <property type="match status" value="1"/>
</dbReference>
<evidence type="ECO:0000256" key="14">
    <source>
        <dbReference type="ARBA" id="ARBA00023141"/>
    </source>
</evidence>
<dbReference type="Pfam" id="PF01761">
    <property type="entry name" value="DHQ_synthase"/>
    <property type="match status" value="1"/>
</dbReference>
<feature type="binding site" evidence="17">
    <location>
        <position position="152"/>
    </location>
    <ligand>
        <name>NAD(+)</name>
        <dbReference type="ChEBI" id="CHEBI:57540"/>
    </ligand>
</feature>
<dbReference type="PANTHER" id="PTHR43622:SF7">
    <property type="entry name" value="3-DEHYDROQUINATE SYNTHASE, CHLOROPLASTIC"/>
    <property type="match status" value="1"/>
</dbReference>
<comment type="pathway">
    <text evidence="4 17">Metabolic intermediate biosynthesis; chorismate biosynthesis; chorismate from D-erythrose 4-phosphate and phosphoenolpyruvate: step 2/7.</text>
</comment>
<evidence type="ECO:0000256" key="13">
    <source>
        <dbReference type="ARBA" id="ARBA00023027"/>
    </source>
</evidence>
<evidence type="ECO:0000256" key="2">
    <source>
        <dbReference type="ARBA" id="ARBA00001911"/>
    </source>
</evidence>
<dbReference type="Gene3D" id="3.40.50.1970">
    <property type="match status" value="1"/>
</dbReference>
<keyword evidence="8 17" id="KW-0963">Cytoplasm</keyword>
<dbReference type="Proteomes" id="UP000255234">
    <property type="component" value="Unassembled WGS sequence"/>
</dbReference>
<evidence type="ECO:0000259" key="18">
    <source>
        <dbReference type="Pfam" id="PF01761"/>
    </source>
</evidence>
<dbReference type="InterPro" id="IPR016037">
    <property type="entry name" value="DHQ_synth_AroB"/>
</dbReference>
<evidence type="ECO:0000256" key="1">
    <source>
        <dbReference type="ARBA" id="ARBA00001393"/>
    </source>
</evidence>
<dbReference type="GO" id="GO:0009073">
    <property type="term" value="P:aromatic amino acid family biosynthetic process"/>
    <property type="evidence" value="ECO:0007669"/>
    <property type="project" value="UniProtKB-KW"/>
</dbReference>
<dbReference type="UniPathway" id="UPA00053">
    <property type="reaction ID" value="UER00085"/>
</dbReference>
<feature type="binding site" evidence="17">
    <location>
        <position position="185"/>
    </location>
    <ligand>
        <name>Zn(2+)</name>
        <dbReference type="ChEBI" id="CHEBI:29105"/>
    </ligand>
</feature>
<evidence type="ECO:0000256" key="12">
    <source>
        <dbReference type="ARBA" id="ARBA00022833"/>
    </source>
</evidence>
<name>A0A378NUW7_9FIRM</name>
<evidence type="ECO:0000259" key="19">
    <source>
        <dbReference type="Pfam" id="PF24621"/>
    </source>
</evidence>
<dbReference type="GO" id="GO:0008652">
    <property type="term" value="P:amino acid biosynthetic process"/>
    <property type="evidence" value="ECO:0007669"/>
    <property type="project" value="UniProtKB-KW"/>
</dbReference>
<keyword evidence="16 17" id="KW-0170">Cobalt</keyword>
<dbReference type="GO" id="GO:0009423">
    <property type="term" value="P:chorismate biosynthetic process"/>
    <property type="evidence" value="ECO:0007669"/>
    <property type="project" value="UniProtKB-UniRule"/>
</dbReference>
<accession>A0A378NUW7</accession>
<keyword evidence="9 17" id="KW-0028">Amino-acid biosynthesis</keyword>
<dbReference type="GO" id="GO:0003856">
    <property type="term" value="F:3-dehydroquinate synthase activity"/>
    <property type="evidence" value="ECO:0007669"/>
    <property type="project" value="UniProtKB-UniRule"/>
</dbReference>
<feature type="binding site" evidence="17">
    <location>
        <begin position="130"/>
        <end position="131"/>
    </location>
    <ligand>
        <name>NAD(+)</name>
        <dbReference type="ChEBI" id="CHEBI:57540"/>
    </ligand>
</feature>
<dbReference type="InterPro" id="IPR030963">
    <property type="entry name" value="DHQ_synth_fam"/>
</dbReference>
<dbReference type="Pfam" id="PF24621">
    <property type="entry name" value="DHQS_C"/>
    <property type="match status" value="1"/>
</dbReference>
<feature type="domain" description="3-dehydroquinate synthase C-terminal" evidence="19">
    <location>
        <begin position="182"/>
        <end position="325"/>
    </location>
</feature>
<dbReference type="CDD" id="cd08195">
    <property type="entry name" value="DHQS"/>
    <property type="match status" value="1"/>
</dbReference>
<comment type="function">
    <text evidence="17">Catalyzes the conversion of 3-deoxy-D-arabino-heptulosonate 7-phosphate (DAHP) to dehydroquinate (DHQ).</text>
</comment>
<feature type="binding site" evidence="17">
    <location>
        <begin position="106"/>
        <end position="110"/>
    </location>
    <ligand>
        <name>NAD(+)</name>
        <dbReference type="ChEBI" id="CHEBI:57540"/>
    </ligand>
</feature>
<dbReference type="EC" id="4.2.3.4" evidence="6 17"/>
<dbReference type="SUPFAM" id="SSF56796">
    <property type="entry name" value="Dehydroquinate synthase-like"/>
    <property type="match status" value="1"/>
</dbReference>
<keyword evidence="10 17" id="KW-0479">Metal-binding</keyword>
<dbReference type="AlphaFoldDB" id="A0A378NUW7"/>
<evidence type="ECO:0000256" key="15">
    <source>
        <dbReference type="ARBA" id="ARBA00023239"/>
    </source>
</evidence>
<comment type="catalytic activity">
    <reaction evidence="1 17">
        <text>7-phospho-2-dehydro-3-deoxy-D-arabino-heptonate = 3-dehydroquinate + phosphate</text>
        <dbReference type="Rhea" id="RHEA:21968"/>
        <dbReference type="ChEBI" id="CHEBI:32364"/>
        <dbReference type="ChEBI" id="CHEBI:43474"/>
        <dbReference type="ChEBI" id="CHEBI:58394"/>
        <dbReference type="EC" id="4.2.3.4"/>
    </reaction>
</comment>
<sequence length="360" mass="39583">MRIVPVNLNEKSYNIYIGHNLETTIIDFCKAQKYSQKALIITDTNIAPLYADSVKDLLTKAGFNAKIAIIPAGEQSKSLSVAETLYTQAIEHGLDRKSPIIALGGGVVGDLAGFIAATFMRGVPFIQMPTSLLAQVDSSVGGKVAVNHALGKNLIGAFYQPQAVFMDLEMMKTLPTREISTGLGEVIKYGFIYDHDFYTYLTEHQQEILQLKPEALIHIIARSCEIKADVVSKDECEAGLRAILNFGHTLGHAIEKETNYAVYNHGEAVAIGMVGASKLSFKLGLISQDVVDKMCQLLANMNLPLKAKNCDAQKIYQDIFHDKKTVNGKVNWVLLEDIGKVCIKKDVPEKLVKETILEIL</sequence>
<comment type="subcellular location">
    <subcellularLocation>
        <location evidence="3 17">Cytoplasm</location>
    </subcellularLocation>
</comment>
<dbReference type="RefSeq" id="WP_115151931.1">
    <property type="nucleotide sequence ID" value="NZ_UGPP01000001.1"/>
</dbReference>
<dbReference type="HAMAP" id="MF_00110">
    <property type="entry name" value="DHQ_synthase"/>
    <property type="match status" value="1"/>
</dbReference>
<evidence type="ECO:0000256" key="8">
    <source>
        <dbReference type="ARBA" id="ARBA00022490"/>
    </source>
</evidence>
<protein>
    <recommendedName>
        <fullName evidence="7 17">3-dehydroquinate synthase</fullName>
        <shortName evidence="17">DHQS</shortName>
        <ecNumber evidence="6 17">4.2.3.4</ecNumber>
    </recommendedName>
</protein>
<keyword evidence="11 17" id="KW-0547">Nucleotide-binding</keyword>
<dbReference type="STRING" id="1122216.GCA_000423385_00470"/>
<evidence type="ECO:0000256" key="3">
    <source>
        <dbReference type="ARBA" id="ARBA00004496"/>
    </source>
</evidence>
<reference evidence="20 21" key="1">
    <citation type="submission" date="2018-06" db="EMBL/GenBank/DDBJ databases">
        <authorList>
            <consortium name="Pathogen Informatics"/>
            <person name="Doyle S."/>
        </authorList>
    </citation>
    <scope>NUCLEOTIDE SEQUENCE [LARGE SCALE GENOMIC DNA]</scope>
    <source>
        <strain evidence="20 21">NCTC10571</strain>
    </source>
</reference>
<feature type="binding site" evidence="17">
    <location>
        <position position="248"/>
    </location>
    <ligand>
        <name>Zn(2+)</name>
        <dbReference type="ChEBI" id="CHEBI:29105"/>
    </ligand>
</feature>
<evidence type="ECO:0000256" key="17">
    <source>
        <dbReference type="HAMAP-Rule" id="MF_00110"/>
    </source>
</evidence>
<dbReference type="Gene3D" id="1.20.1090.10">
    <property type="entry name" value="Dehydroquinate synthase-like - alpha domain"/>
    <property type="match status" value="1"/>
</dbReference>
<evidence type="ECO:0000256" key="10">
    <source>
        <dbReference type="ARBA" id="ARBA00022723"/>
    </source>
</evidence>
<evidence type="ECO:0000313" key="20">
    <source>
        <dbReference type="EMBL" id="STY71666.1"/>
    </source>
</evidence>
<comment type="caution">
    <text evidence="17">Lacks conserved residue(s) required for the propagation of feature annotation.</text>
</comment>
<feature type="binding site" evidence="17">
    <location>
        <position position="265"/>
    </location>
    <ligand>
        <name>Zn(2+)</name>
        <dbReference type="ChEBI" id="CHEBI:29105"/>
    </ligand>
</feature>
<dbReference type="PIRSF" id="PIRSF001455">
    <property type="entry name" value="DHQ_synth"/>
    <property type="match status" value="1"/>
</dbReference>
<dbReference type="InterPro" id="IPR056179">
    <property type="entry name" value="DHQS_C"/>
</dbReference>
<keyword evidence="13 17" id="KW-0520">NAD</keyword>
<keyword evidence="15 17" id="KW-0456">Lyase</keyword>
<dbReference type="InterPro" id="IPR050071">
    <property type="entry name" value="Dehydroquinate_synthase"/>
</dbReference>
<dbReference type="GO" id="GO:0005737">
    <property type="term" value="C:cytoplasm"/>
    <property type="evidence" value="ECO:0007669"/>
    <property type="project" value="UniProtKB-SubCell"/>
</dbReference>
<comment type="similarity">
    <text evidence="5 17">Belongs to the sugar phosphate cyclases superfamily. Dehydroquinate synthase family.</text>
</comment>
<evidence type="ECO:0000256" key="11">
    <source>
        <dbReference type="ARBA" id="ARBA00022741"/>
    </source>
</evidence>
<dbReference type="NCBIfam" id="TIGR01357">
    <property type="entry name" value="aroB"/>
    <property type="match status" value="1"/>
</dbReference>
<evidence type="ECO:0000313" key="21">
    <source>
        <dbReference type="Proteomes" id="UP000255234"/>
    </source>
</evidence>
<comment type="cofactor">
    <cofactor evidence="17">
        <name>Co(2+)</name>
        <dbReference type="ChEBI" id="CHEBI:48828"/>
    </cofactor>
    <cofactor evidence="17">
        <name>Zn(2+)</name>
        <dbReference type="ChEBI" id="CHEBI:29105"/>
    </cofactor>
    <text evidence="17">Binds 1 divalent metal cation per subunit. Can use either Co(2+) or Zn(2+).</text>
</comment>
<dbReference type="GO" id="GO:0046872">
    <property type="term" value="F:metal ion binding"/>
    <property type="evidence" value="ECO:0007669"/>
    <property type="project" value="UniProtKB-KW"/>
</dbReference>
<dbReference type="EMBL" id="UGPP01000001">
    <property type="protein sequence ID" value="STY71666.1"/>
    <property type="molecule type" value="Genomic_DNA"/>
</dbReference>
<evidence type="ECO:0000256" key="4">
    <source>
        <dbReference type="ARBA" id="ARBA00004661"/>
    </source>
</evidence>
<feature type="binding site" evidence="17">
    <location>
        <position position="143"/>
    </location>
    <ligand>
        <name>NAD(+)</name>
        <dbReference type="ChEBI" id="CHEBI:57540"/>
    </ligand>
</feature>
<gene>
    <name evidence="17 20" type="primary">aroB</name>
    <name evidence="20" type="ORF">NCTC10571_01828</name>
</gene>
<evidence type="ECO:0000256" key="16">
    <source>
        <dbReference type="ARBA" id="ARBA00023285"/>
    </source>
</evidence>
<comment type="cofactor">
    <cofactor evidence="2 17">
        <name>NAD(+)</name>
        <dbReference type="ChEBI" id="CHEBI:57540"/>
    </cofactor>
</comment>
<keyword evidence="12 17" id="KW-0862">Zinc</keyword>
<evidence type="ECO:0000256" key="6">
    <source>
        <dbReference type="ARBA" id="ARBA00013031"/>
    </source>
</evidence>
<keyword evidence="14 17" id="KW-0057">Aromatic amino acid biosynthesis</keyword>
<dbReference type="FunFam" id="3.40.50.1970:FF:000001">
    <property type="entry name" value="3-dehydroquinate synthase"/>
    <property type="match status" value="1"/>
</dbReference>
<feature type="domain" description="3-dehydroquinate synthase N-terminal" evidence="18">
    <location>
        <begin position="69"/>
        <end position="180"/>
    </location>
</feature>
<dbReference type="GO" id="GO:0000166">
    <property type="term" value="F:nucleotide binding"/>
    <property type="evidence" value="ECO:0007669"/>
    <property type="project" value="UniProtKB-KW"/>
</dbReference>